<comment type="caution">
    <text evidence="6">The sequence shown here is derived from an EMBL/GenBank/DDBJ whole genome shotgun (WGS) entry which is preliminary data.</text>
</comment>
<dbReference type="EC" id="2.7.7.65" evidence="2"/>
<name>A0A246RW59_9GAMM</name>
<protein>
    <recommendedName>
        <fullName evidence="2">diguanylate cyclase</fullName>
        <ecNumber evidence="2">2.7.7.65</ecNumber>
    </recommendedName>
</protein>
<dbReference type="InterPro" id="IPR029787">
    <property type="entry name" value="Nucleotide_cyclase"/>
</dbReference>
<feature type="transmembrane region" description="Helical" evidence="4">
    <location>
        <begin position="66"/>
        <end position="86"/>
    </location>
</feature>
<dbReference type="OrthoDB" id="5296913at2"/>
<dbReference type="EMBL" id="JPUA01000037">
    <property type="protein sequence ID" value="OWV28371.1"/>
    <property type="molecule type" value="Genomic_DNA"/>
</dbReference>
<dbReference type="InterPro" id="IPR000160">
    <property type="entry name" value="GGDEF_dom"/>
</dbReference>
<feature type="transmembrane region" description="Helical" evidence="4">
    <location>
        <begin position="152"/>
        <end position="169"/>
    </location>
</feature>
<evidence type="ECO:0000256" key="1">
    <source>
        <dbReference type="ARBA" id="ARBA00001946"/>
    </source>
</evidence>
<feature type="transmembrane region" description="Helical" evidence="4">
    <location>
        <begin position="122"/>
        <end position="140"/>
    </location>
</feature>
<dbReference type="PANTHER" id="PTHR45138:SF9">
    <property type="entry name" value="DIGUANYLATE CYCLASE DGCM-RELATED"/>
    <property type="match status" value="1"/>
</dbReference>
<dbReference type="GO" id="GO:0052621">
    <property type="term" value="F:diguanylate cyclase activity"/>
    <property type="evidence" value="ECO:0007669"/>
    <property type="project" value="UniProtKB-EC"/>
</dbReference>
<dbReference type="InterPro" id="IPR043128">
    <property type="entry name" value="Rev_trsase/Diguanyl_cyclase"/>
</dbReference>
<dbReference type="Proteomes" id="UP000197334">
    <property type="component" value="Unassembled WGS sequence"/>
</dbReference>
<organism evidence="6 7">
    <name type="scientific">Halomonas campaniensis</name>
    <dbReference type="NCBI Taxonomy" id="213554"/>
    <lineage>
        <taxon>Bacteria</taxon>
        <taxon>Pseudomonadati</taxon>
        <taxon>Pseudomonadota</taxon>
        <taxon>Gammaproteobacteria</taxon>
        <taxon>Oceanospirillales</taxon>
        <taxon>Halomonadaceae</taxon>
        <taxon>Halomonas</taxon>
    </lineage>
</organism>
<comment type="cofactor">
    <cofactor evidence="1">
        <name>Mg(2+)</name>
        <dbReference type="ChEBI" id="CHEBI:18420"/>
    </cofactor>
</comment>
<dbReference type="Gene3D" id="3.30.70.270">
    <property type="match status" value="1"/>
</dbReference>
<feature type="transmembrane region" description="Helical" evidence="4">
    <location>
        <begin position="98"/>
        <end position="116"/>
    </location>
</feature>
<comment type="catalytic activity">
    <reaction evidence="3">
        <text>2 GTP = 3',3'-c-di-GMP + 2 diphosphate</text>
        <dbReference type="Rhea" id="RHEA:24898"/>
        <dbReference type="ChEBI" id="CHEBI:33019"/>
        <dbReference type="ChEBI" id="CHEBI:37565"/>
        <dbReference type="ChEBI" id="CHEBI:58805"/>
        <dbReference type="EC" id="2.7.7.65"/>
    </reaction>
</comment>
<keyword evidence="7" id="KW-1185">Reference proteome</keyword>
<evidence type="ECO:0000256" key="2">
    <source>
        <dbReference type="ARBA" id="ARBA00012528"/>
    </source>
</evidence>
<dbReference type="SMART" id="SM00267">
    <property type="entry name" value="GGDEF"/>
    <property type="match status" value="1"/>
</dbReference>
<reference evidence="6 7" key="1">
    <citation type="submission" date="2014-08" db="EMBL/GenBank/DDBJ databases">
        <title>Draft genome sequence of a novel L-asparaginase producing marine bacterium, Halomonas campaniensis.</title>
        <authorList>
            <person name="Sundarakrishnan B."/>
            <person name="Moushumi Priya A."/>
            <person name="Raman G."/>
            <person name="Sakthivel N."/>
            <person name="Park S."/>
            <person name="Jayachandran S."/>
        </authorList>
    </citation>
    <scope>NUCLEOTIDE SEQUENCE [LARGE SCALE GENOMIC DNA]</scope>
    <source>
        <strain evidence="6 7">SK03</strain>
    </source>
</reference>
<dbReference type="GO" id="GO:0005886">
    <property type="term" value="C:plasma membrane"/>
    <property type="evidence" value="ECO:0007669"/>
    <property type="project" value="TreeGrafter"/>
</dbReference>
<dbReference type="PANTHER" id="PTHR45138">
    <property type="entry name" value="REGULATORY COMPONENTS OF SENSORY TRANSDUCTION SYSTEM"/>
    <property type="match status" value="1"/>
</dbReference>
<keyword evidence="4" id="KW-0812">Transmembrane</keyword>
<proteinExistence type="predicted"/>
<evidence type="ECO:0000259" key="5">
    <source>
        <dbReference type="PROSITE" id="PS50887"/>
    </source>
</evidence>
<feature type="domain" description="GGDEF" evidence="5">
    <location>
        <begin position="263"/>
        <end position="396"/>
    </location>
</feature>
<dbReference type="FunFam" id="3.30.70.270:FF:000001">
    <property type="entry name" value="Diguanylate cyclase domain protein"/>
    <property type="match status" value="1"/>
</dbReference>
<gene>
    <name evidence="6" type="ORF">JI62_18865</name>
</gene>
<dbReference type="SUPFAM" id="SSF55073">
    <property type="entry name" value="Nucleotide cyclase"/>
    <property type="match status" value="1"/>
</dbReference>
<keyword evidence="4" id="KW-1133">Transmembrane helix</keyword>
<keyword evidence="4" id="KW-0472">Membrane</keyword>
<dbReference type="NCBIfam" id="TIGR00254">
    <property type="entry name" value="GGDEF"/>
    <property type="match status" value="1"/>
</dbReference>
<dbReference type="InterPro" id="IPR050469">
    <property type="entry name" value="Diguanylate_Cyclase"/>
</dbReference>
<dbReference type="GO" id="GO:1902201">
    <property type="term" value="P:negative regulation of bacterial-type flagellum-dependent cell motility"/>
    <property type="evidence" value="ECO:0007669"/>
    <property type="project" value="TreeGrafter"/>
</dbReference>
<evidence type="ECO:0000313" key="7">
    <source>
        <dbReference type="Proteomes" id="UP000197334"/>
    </source>
</evidence>
<evidence type="ECO:0000256" key="3">
    <source>
        <dbReference type="ARBA" id="ARBA00034247"/>
    </source>
</evidence>
<dbReference type="GO" id="GO:0043709">
    <property type="term" value="P:cell adhesion involved in single-species biofilm formation"/>
    <property type="evidence" value="ECO:0007669"/>
    <property type="project" value="TreeGrafter"/>
</dbReference>
<evidence type="ECO:0000313" key="6">
    <source>
        <dbReference type="EMBL" id="OWV28371.1"/>
    </source>
</evidence>
<dbReference type="Pfam" id="PF00990">
    <property type="entry name" value="GGDEF"/>
    <property type="match status" value="1"/>
</dbReference>
<evidence type="ECO:0000256" key="4">
    <source>
        <dbReference type="SAM" id="Phobius"/>
    </source>
</evidence>
<dbReference type="CDD" id="cd01949">
    <property type="entry name" value="GGDEF"/>
    <property type="match status" value="1"/>
</dbReference>
<sequence>MPLQKQQYQVHGLTGQFCDASRELMYRRSIQESVRREFSLAVSVAACVFGMFAISDYYLLGLTREFYLLLTMRIVVVSICLLVALVVRRWGGNDYRAWLHALPLWIFATGIILIVPLRPESLPTQITAVVVATMAFYLLIPNPLTVVTAASLYLNIGFLVAAVLFAGLAPIATLLVALLLLMGSVVGFFALLRLECLQRKQYAMLHEEREQNHLLHKEIAHRKSLEEQLRVVAERDALTSLNNRGHFITLAKELLQRSQSHKEPFSLFMIDVDHFKRINDTWGHSHGDWVLTQIAEVCAESLRPTDVIGRFGGEEFVVALPDTSSGDAQLVAERLKKKVAELSLTEEMGKLRPSVTVGVAATDSEEADLESLIKRADEMLYVGKRGGRNQVVVCSDVVEAPASPVGNK</sequence>
<accession>A0A246RW59</accession>
<dbReference type="RefSeq" id="WP_088701668.1">
    <property type="nucleotide sequence ID" value="NZ_JPUA01000037.1"/>
</dbReference>
<feature type="transmembrane region" description="Helical" evidence="4">
    <location>
        <begin position="175"/>
        <end position="194"/>
    </location>
</feature>
<dbReference type="AlphaFoldDB" id="A0A246RW59"/>
<dbReference type="PROSITE" id="PS50887">
    <property type="entry name" value="GGDEF"/>
    <property type="match status" value="1"/>
</dbReference>
<feature type="transmembrane region" description="Helical" evidence="4">
    <location>
        <begin position="38"/>
        <end position="60"/>
    </location>
</feature>